<dbReference type="Gene3D" id="1.20.80.10">
    <property type="match status" value="1"/>
</dbReference>
<evidence type="ECO:0000256" key="9">
    <source>
        <dbReference type="ARBA" id="ARBA00023098"/>
    </source>
</evidence>
<dbReference type="PROSITE" id="PS50866">
    <property type="entry name" value="GOLD"/>
    <property type="match status" value="1"/>
</dbReference>
<keyword evidence="3" id="KW-0444">Lipid biosynthesis</keyword>
<feature type="domain" description="GOLD" evidence="19">
    <location>
        <begin position="305"/>
        <end position="465"/>
    </location>
</feature>
<dbReference type="AlphaFoldDB" id="A0A9N9XHI1"/>
<dbReference type="GO" id="GO:0000139">
    <property type="term" value="C:Golgi membrane"/>
    <property type="evidence" value="ECO:0007669"/>
    <property type="project" value="UniProtKB-SubCell"/>
</dbReference>
<proteinExistence type="predicted"/>
<dbReference type="InterPro" id="IPR036598">
    <property type="entry name" value="GOLD_dom_sf"/>
</dbReference>
<gene>
    <name evidence="21" type="ORF">PHYEVI_LOCUS584</name>
</gene>
<keyword evidence="5" id="KW-0752">Steroid biosynthesis</keyword>
<dbReference type="InterPro" id="IPR014352">
    <property type="entry name" value="FERM/acyl-CoA-bd_prot_sf"/>
</dbReference>
<evidence type="ECO:0000256" key="7">
    <source>
        <dbReference type="ARBA" id="ARBA00023034"/>
    </source>
</evidence>
<evidence type="ECO:0000313" key="22">
    <source>
        <dbReference type="Proteomes" id="UP001153712"/>
    </source>
</evidence>
<accession>A0A9N9XHI1</accession>
<dbReference type="InterPro" id="IPR009038">
    <property type="entry name" value="GOLD_dom"/>
</dbReference>
<feature type="domain" description="ACB" evidence="20">
    <location>
        <begin position="54"/>
        <end position="147"/>
    </location>
</feature>
<evidence type="ECO:0000256" key="15">
    <source>
        <dbReference type="ARBA" id="ARBA00078007"/>
    </source>
</evidence>
<evidence type="ECO:0000256" key="11">
    <source>
        <dbReference type="ARBA" id="ARBA00023136"/>
    </source>
</evidence>
<dbReference type="GO" id="GO:0006694">
    <property type="term" value="P:steroid biosynthetic process"/>
    <property type="evidence" value="ECO:0007669"/>
    <property type="project" value="UniProtKB-KW"/>
</dbReference>
<feature type="compositionally biased region" description="Polar residues" evidence="18">
    <location>
        <begin position="276"/>
        <end position="286"/>
    </location>
</feature>
<feature type="region of interest" description="Disordered" evidence="18">
    <location>
        <begin position="259"/>
        <end position="286"/>
    </location>
</feature>
<keyword evidence="7" id="KW-0333">Golgi apparatus</keyword>
<evidence type="ECO:0000256" key="14">
    <source>
        <dbReference type="ARBA" id="ARBA00076235"/>
    </source>
</evidence>
<comment type="subcellular location">
    <subcellularLocation>
        <location evidence="2">Golgi apparatus membrane</location>
        <topology evidence="2">Peripheral membrane protein</topology>
        <orientation evidence="2">Cytoplasmic side</orientation>
    </subcellularLocation>
    <subcellularLocation>
        <location evidence="1">Mitochondrion</location>
    </subcellularLocation>
</comment>
<dbReference type="Gene3D" id="2.60.120.680">
    <property type="entry name" value="GOLD domain"/>
    <property type="match status" value="1"/>
</dbReference>
<evidence type="ECO:0000313" key="21">
    <source>
        <dbReference type="EMBL" id="CAG9854119.1"/>
    </source>
</evidence>
<evidence type="ECO:0000259" key="20">
    <source>
        <dbReference type="PROSITE" id="PS51228"/>
    </source>
</evidence>
<dbReference type="OrthoDB" id="5839451at2759"/>
<dbReference type="GO" id="GO:0000062">
    <property type="term" value="F:fatty-acyl-CoA binding"/>
    <property type="evidence" value="ECO:0007669"/>
    <property type="project" value="InterPro"/>
</dbReference>
<feature type="coiled-coil region" evidence="17">
    <location>
        <begin position="154"/>
        <end position="185"/>
    </location>
</feature>
<evidence type="ECO:0000256" key="17">
    <source>
        <dbReference type="SAM" id="Coils"/>
    </source>
</evidence>
<keyword evidence="22" id="KW-1185">Reference proteome</keyword>
<organism evidence="21 22">
    <name type="scientific">Phyllotreta striolata</name>
    <name type="common">Striped flea beetle</name>
    <name type="synonym">Crioceris striolata</name>
    <dbReference type="NCBI Taxonomy" id="444603"/>
    <lineage>
        <taxon>Eukaryota</taxon>
        <taxon>Metazoa</taxon>
        <taxon>Ecdysozoa</taxon>
        <taxon>Arthropoda</taxon>
        <taxon>Hexapoda</taxon>
        <taxon>Insecta</taxon>
        <taxon>Pterygota</taxon>
        <taxon>Neoptera</taxon>
        <taxon>Endopterygota</taxon>
        <taxon>Coleoptera</taxon>
        <taxon>Polyphaga</taxon>
        <taxon>Cucujiformia</taxon>
        <taxon>Chrysomeloidea</taxon>
        <taxon>Chrysomelidae</taxon>
        <taxon>Galerucinae</taxon>
        <taxon>Alticini</taxon>
        <taxon>Phyllotreta</taxon>
    </lineage>
</organism>
<evidence type="ECO:0000256" key="12">
    <source>
        <dbReference type="ARBA" id="ARBA00057952"/>
    </source>
</evidence>
<dbReference type="InterPro" id="IPR052269">
    <property type="entry name" value="Golgi-PI4KB_interaction"/>
</dbReference>
<feature type="compositionally biased region" description="Basic and acidic residues" evidence="18">
    <location>
        <begin position="259"/>
        <end position="268"/>
    </location>
</feature>
<dbReference type="FunFam" id="2.60.120.680:FF:000002">
    <property type="entry name" value="Putative Golgi resident protein GCP60"/>
    <property type="match status" value="1"/>
</dbReference>
<evidence type="ECO:0000256" key="2">
    <source>
        <dbReference type="ARBA" id="ARBA00004255"/>
    </source>
</evidence>
<dbReference type="Pfam" id="PF13897">
    <property type="entry name" value="GOLD_2"/>
    <property type="match status" value="1"/>
</dbReference>
<dbReference type="Proteomes" id="UP001153712">
    <property type="component" value="Chromosome 1"/>
</dbReference>
<dbReference type="PROSITE" id="PS51228">
    <property type="entry name" value="ACB_2"/>
    <property type="match status" value="1"/>
</dbReference>
<evidence type="ECO:0000256" key="10">
    <source>
        <dbReference type="ARBA" id="ARBA00023128"/>
    </source>
</evidence>
<dbReference type="PANTHER" id="PTHR22973:SF12">
    <property type="entry name" value="LD35087P"/>
    <property type="match status" value="1"/>
</dbReference>
<reference evidence="21" key="1">
    <citation type="submission" date="2022-01" db="EMBL/GenBank/DDBJ databases">
        <authorList>
            <person name="King R."/>
        </authorList>
    </citation>
    <scope>NUCLEOTIDE SEQUENCE</scope>
</reference>
<dbReference type="InterPro" id="IPR035984">
    <property type="entry name" value="Acyl-CoA-binding_sf"/>
</dbReference>
<evidence type="ECO:0000256" key="1">
    <source>
        <dbReference type="ARBA" id="ARBA00004173"/>
    </source>
</evidence>
<dbReference type="EMBL" id="OU900094">
    <property type="protein sequence ID" value="CAG9854119.1"/>
    <property type="molecule type" value="Genomic_DNA"/>
</dbReference>
<comment type="function">
    <text evidence="12">Involved in the maintenance of Golgi structure by interacting with giantin, affecting protein transport between the endoplasmic reticulum and Golgi. Involved in hormone-induced steroid biosynthesis in testicular Leydig cells. Recruits PI4KB to the Golgi apparatus membrane; enhances the enzyme activity of PI4KB activity via its membrane recruitment thereby increasing the local concentration of the substrate in the vicinity of the kinase.</text>
</comment>
<evidence type="ECO:0000256" key="5">
    <source>
        <dbReference type="ARBA" id="ARBA00022955"/>
    </source>
</evidence>
<dbReference type="FunFam" id="1.20.80.10:FF:000017">
    <property type="entry name" value="Golgi resident protein GCP60"/>
    <property type="match status" value="1"/>
</dbReference>
<keyword evidence="6" id="KW-0007">Acetylation</keyword>
<protein>
    <recommendedName>
        <fullName evidence="13">Golgi resident protein GCP60</fullName>
    </recommendedName>
    <alternativeName>
        <fullName evidence="15">Acyl-CoA-binding domain-containing protein 3</fullName>
    </alternativeName>
    <alternativeName>
        <fullName evidence="16">Golgi complex-associated protein 1</fullName>
    </alternativeName>
    <alternativeName>
        <fullName evidence="14">Golgi phosphoprotein 1</fullName>
    </alternativeName>
</protein>
<dbReference type="SUPFAM" id="SSF47027">
    <property type="entry name" value="Acyl-CoA binding protein"/>
    <property type="match status" value="1"/>
</dbReference>
<evidence type="ECO:0000256" key="18">
    <source>
        <dbReference type="SAM" id="MobiDB-lite"/>
    </source>
</evidence>
<evidence type="ECO:0000256" key="4">
    <source>
        <dbReference type="ARBA" id="ARBA00022553"/>
    </source>
</evidence>
<keyword evidence="11" id="KW-0472">Membrane</keyword>
<sequence>MQSFLNVNKLMMATEIENSNISENLNKLTIKNPTNSSESNHSSAATNLEYGLPLKEVYKLAFNFYKEKDGKAVHFSYEDKLQLAAFSQQVLHGPYVDAIHKLAPLGTLDVVGRDRRVAWQKLGQLSCDQARAGFVELLSRKCPLFSTYIEAHRREKIEHDRRVLEEQEKKKLEEVEKQKKLEDEKILQEELWKQEAVKRQIQLALNQQTYEQFRKYAEQQYPGDPDKQGSLIKQLQEQHYIQYMHQLQATQMERKDHQKNSVTEAHEETEQEIDENASNGVCKSSNGLSDEPYIVTASMWTRPEIDAFKQTVSQGEGDGVVRVGHGETVTVRVPTHPNGSRLFWEFATDHFDIGFGVYFEFGTPTSEEVSVHVSESTDEEIDELDDDDELDEETIRTNDLEAGSLTVTGISKPLLHEIVPVYRRDCQDEVYAGSHPYPGKGVYLLKFDNSYSLWRSKTLYYRVYYTR</sequence>
<name>A0A9N9XHI1_PHYSR</name>
<evidence type="ECO:0000256" key="3">
    <source>
        <dbReference type="ARBA" id="ARBA00022516"/>
    </source>
</evidence>
<evidence type="ECO:0000256" key="16">
    <source>
        <dbReference type="ARBA" id="ARBA00080905"/>
    </source>
</evidence>
<keyword evidence="9" id="KW-0443">Lipid metabolism</keyword>
<dbReference type="InterPro" id="IPR000582">
    <property type="entry name" value="Acyl-CoA-binding_protein"/>
</dbReference>
<dbReference type="PANTHER" id="PTHR22973">
    <property type="entry name" value="LD35087P"/>
    <property type="match status" value="1"/>
</dbReference>
<evidence type="ECO:0000256" key="8">
    <source>
        <dbReference type="ARBA" id="ARBA00023054"/>
    </source>
</evidence>
<keyword evidence="10" id="KW-0496">Mitochondrion</keyword>
<dbReference type="Pfam" id="PF00887">
    <property type="entry name" value="ACBP"/>
    <property type="match status" value="1"/>
</dbReference>
<dbReference type="GO" id="GO:0005739">
    <property type="term" value="C:mitochondrion"/>
    <property type="evidence" value="ECO:0007669"/>
    <property type="project" value="UniProtKB-SubCell"/>
</dbReference>
<keyword evidence="4" id="KW-0597">Phosphoprotein</keyword>
<keyword evidence="8 17" id="KW-0175">Coiled coil</keyword>
<evidence type="ECO:0000256" key="6">
    <source>
        <dbReference type="ARBA" id="ARBA00022990"/>
    </source>
</evidence>
<evidence type="ECO:0000256" key="13">
    <source>
        <dbReference type="ARBA" id="ARBA00067322"/>
    </source>
</evidence>
<evidence type="ECO:0000259" key="19">
    <source>
        <dbReference type="PROSITE" id="PS50866"/>
    </source>
</evidence>
<dbReference type="SUPFAM" id="SSF101576">
    <property type="entry name" value="Supernatant protein factor (SPF), C-terminal domain"/>
    <property type="match status" value="1"/>
</dbReference>